<proteinExistence type="predicted"/>
<protein>
    <submittedName>
        <fullName evidence="2">Uncharacterized protein</fullName>
    </submittedName>
</protein>
<dbReference type="EMBL" id="JABEQK010000016">
    <property type="protein sequence ID" value="MBB2206458.1"/>
    <property type="molecule type" value="Genomic_DNA"/>
</dbReference>
<evidence type="ECO:0000313" key="2">
    <source>
        <dbReference type="EMBL" id="MBB2206458.1"/>
    </source>
</evidence>
<feature type="region of interest" description="Disordered" evidence="1">
    <location>
        <begin position="1"/>
        <end position="64"/>
    </location>
</feature>
<dbReference type="Proteomes" id="UP000540556">
    <property type="component" value="Unassembled WGS sequence"/>
</dbReference>
<comment type="caution">
    <text evidence="2">The sequence shown here is derived from an EMBL/GenBank/DDBJ whole genome shotgun (WGS) entry which is preliminary data.</text>
</comment>
<dbReference type="AlphaFoldDB" id="A0A7W4KGE0"/>
<accession>A0A7W4KGE0</accession>
<sequence length="64" mass="7049">MHDPIRIMGGHRPFEPPPLPARKKEAPPRPAPAPDEEEPPIDPDKEGLVEPLDPSDMDADPHSD</sequence>
<reference evidence="2 3" key="1">
    <citation type="submission" date="2020-04" db="EMBL/GenBank/DDBJ databases">
        <title>Description of novel Gluconacetobacter.</title>
        <authorList>
            <person name="Sombolestani A."/>
        </authorList>
    </citation>
    <scope>NUCLEOTIDE SEQUENCE [LARGE SCALE GENOMIC DNA]</scope>
    <source>
        <strain evidence="2 3">LMG 27800</strain>
    </source>
</reference>
<keyword evidence="3" id="KW-1185">Reference proteome</keyword>
<gene>
    <name evidence="2" type="ORF">HLH27_15780</name>
</gene>
<dbReference type="RefSeq" id="WP_182950998.1">
    <property type="nucleotide sequence ID" value="NZ_JABEQK010000016.1"/>
</dbReference>
<evidence type="ECO:0000256" key="1">
    <source>
        <dbReference type="SAM" id="MobiDB-lite"/>
    </source>
</evidence>
<name>A0A7W4KGE0_9PROT</name>
<organism evidence="2 3">
    <name type="scientific">Gluconacetobacter takamatsuzukensis</name>
    <dbReference type="NCBI Taxonomy" id="1286190"/>
    <lineage>
        <taxon>Bacteria</taxon>
        <taxon>Pseudomonadati</taxon>
        <taxon>Pseudomonadota</taxon>
        <taxon>Alphaproteobacteria</taxon>
        <taxon>Acetobacterales</taxon>
        <taxon>Acetobacteraceae</taxon>
        <taxon>Gluconacetobacter</taxon>
    </lineage>
</organism>
<evidence type="ECO:0000313" key="3">
    <source>
        <dbReference type="Proteomes" id="UP000540556"/>
    </source>
</evidence>